<protein>
    <submittedName>
        <fullName evidence="2">Inhibitor of growth protein</fullName>
    </submittedName>
</protein>
<dbReference type="WBParaSite" id="RSKR_0000758600.1">
    <property type="protein sequence ID" value="RSKR_0000758600.1"/>
    <property type="gene ID" value="RSKR_0000758600"/>
</dbReference>
<accession>A0AC35U550</accession>
<reference evidence="2" key="1">
    <citation type="submission" date="2016-11" db="UniProtKB">
        <authorList>
            <consortium name="WormBaseParasite"/>
        </authorList>
    </citation>
    <scope>IDENTIFICATION</scope>
    <source>
        <strain evidence="2">KR3021</strain>
    </source>
</reference>
<sequence>MQQYLDDFLVLLEELPSEIRRTAFEMRAIDVTPEEHEGLHIKQEEYFEHKEQFSQEERDAITAEINAIFDDFLERQKKRTELAENLSVLLDSYKRRYESDLSHFKAELEVENIGITKLIEDKFHEAERRIKLMQKTKKYVHSYNEDIYTTFGFNDQDDFYMGSDNEGSRGSVGSHTPRRHNSTNNDYNDMSKTLMDKLSVMRNRSNTITSKLVEDYDERPPKKRSSNRNSNNGSFNLNNTNDFTADIWGRDNSGSSTPNNYFSPNPQSTSNNKFNPASFANVHSPAASKFVFQESRTGRPRKLTNRVQEMLRGQPQFDFSNRAGSSTQQNLVASSSKSDIMKAFSNVSDRNSSVARSEMSSSIESDGNASTVEEIESEEDERIWCTCREKSYDLMVACDLNTCPYKWFHAPCVGITSQPKGQWICPTCTARQKEEQEKARAGFSNTGININESLTRAPAMAVAEAFSTVAGPLMPGPSNTGSSVTNQSMAGSSAIVGSLMPNFSMVGSSINNSPINNSSINNSSMNNSPMNNSPMNNSSMNNSAMNNSAGSSIQGSLGAAQQQFMARHQMTPQPSSRQSAPAAQQQVLRQSSAQQSFGRQGLSPQMLPRQQQVTQQMAVRQSLPQHPMSRQSHPQQPMARQSLAQQPISRQSQQPMSRQSFAPPSLTRQNVTPPGRQTAPRQSFASPALSRPSVAVQQSPGRPTVANAQAQKISSGIPMSQRPSANTQSTQRPSAGMSTAQRQAVATPPKQQGNNASRTNSVTQMADGSQIVSGSQISPGSNVVSQMAAGQNIPSQMASGSNTVSEMTGSDTVSQMTGSNVVIQMAAEPSIASKMPGSNIVSQMSECENVSQMTGSNVISQMAAGPSGSALLSGSVVSFSSPPQLSGAETLVSSSTAPPSASKASVITSSEVSSSADKKMAPKPPGVSSSVVSTPVSSRAPSNNFSIATLTAQSGASQMPVKAQLVSASSLVGTTIVTPLVARTPSASTISYNKTQSAARQTSNANLATTTARPFVTASSSVFSSQMSTPSAAKSPLVKSSMASKPSITTPSVILASSITPFVTPVTTQSPNARPVVTGQIATPLPRAFTTTQSVTAPSVVLASDNVQTQPAATVVAQLIERSPVSIQTVTEVPVEQVTPKSEGSEPGPSAS</sequence>
<evidence type="ECO:0000313" key="1">
    <source>
        <dbReference type="Proteomes" id="UP000095286"/>
    </source>
</evidence>
<dbReference type="Proteomes" id="UP000095286">
    <property type="component" value="Unplaced"/>
</dbReference>
<proteinExistence type="predicted"/>
<name>A0AC35U550_9BILA</name>
<evidence type="ECO:0000313" key="2">
    <source>
        <dbReference type="WBParaSite" id="RSKR_0000758600.1"/>
    </source>
</evidence>
<organism evidence="1 2">
    <name type="scientific">Rhabditophanes sp. KR3021</name>
    <dbReference type="NCBI Taxonomy" id="114890"/>
    <lineage>
        <taxon>Eukaryota</taxon>
        <taxon>Metazoa</taxon>
        <taxon>Ecdysozoa</taxon>
        <taxon>Nematoda</taxon>
        <taxon>Chromadorea</taxon>
        <taxon>Rhabditida</taxon>
        <taxon>Tylenchina</taxon>
        <taxon>Panagrolaimomorpha</taxon>
        <taxon>Strongyloidoidea</taxon>
        <taxon>Alloionematidae</taxon>
        <taxon>Rhabditophanes</taxon>
    </lineage>
</organism>